<reference evidence="6 7" key="1">
    <citation type="submission" date="2018-08" db="EMBL/GenBank/DDBJ databases">
        <title>Streptomyces NEAU-D10 sp. nov., a novel Actinomycete isolated from soil.</title>
        <authorList>
            <person name="Jin L."/>
        </authorList>
    </citation>
    <scope>NUCLEOTIDE SEQUENCE [LARGE SCALE GENOMIC DNA]</scope>
    <source>
        <strain evidence="6 7">NEAU-D10</strain>
    </source>
</reference>
<evidence type="ECO:0000256" key="2">
    <source>
        <dbReference type="ARBA" id="ARBA00023163"/>
    </source>
</evidence>
<evidence type="ECO:0000259" key="5">
    <source>
        <dbReference type="Pfam" id="PF13490"/>
    </source>
</evidence>
<dbReference type="Proteomes" id="UP000262477">
    <property type="component" value="Unassembled WGS sequence"/>
</dbReference>
<name>A0A371QAX0_STRIH</name>
<gene>
    <name evidence="6" type="ORF">DY245_02025</name>
</gene>
<feature type="domain" description="Putative zinc-finger" evidence="5">
    <location>
        <begin position="23"/>
        <end position="47"/>
    </location>
</feature>
<keyword evidence="2" id="KW-0804">Transcription</keyword>
<feature type="transmembrane region" description="Helical" evidence="4">
    <location>
        <begin position="162"/>
        <end position="181"/>
    </location>
</feature>
<protein>
    <submittedName>
        <fullName evidence="6">Zf-HC2 domain-containing protein</fullName>
    </submittedName>
</protein>
<evidence type="ECO:0000256" key="1">
    <source>
        <dbReference type="ARBA" id="ARBA00023015"/>
    </source>
</evidence>
<dbReference type="RefSeq" id="WP_128502799.1">
    <property type="nucleotide sequence ID" value="NZ_QUAC01000014.1"/>
</dbReference>
<organism evidence="6 7">
    <name type="scientific">Streptomyces inhibens</name>
    <dbReference type="NCBI Taxonomy" id="2293571"/>
    <lineage>
        <taxon>Bacteria</taxon>
        <taxon>Bacillati</taxon>
        <taxon>Actinomycetota</taxon>
        <taxon>Actinomycetes</taxon>
        <taxon>Kitasatosporales</taxon>
        <taxon>Streptomycetaceae</taxon>
        <taxon>Streptomyces</taxon>
    </lineage>
</organism>
<keyword evidence="4" id="KW-1133">Transmembrane helix</keyword>
<dbReference type="Gene3D" id="1.10.10.1320">
    <property type="entry name" value="Anti-sigma factor, zinc-finger domain"/>
    <property type="match status" value="1"/>
</dbReference>
<evidence type="ECO:0000256" key="4">
    <source>
        <dbReference type="SAM" id="Phobius"/>
    </source>
</evidence>
<keyword evidence="7" id="KW-1185">Reference proteome</keyword>
<dbReference type="InterPro" id="IPR027383">
    <property type="entry name" value="Znf_put"/>
</dbReference>
<keyword evidence="4" id="KW-0812">Transmembrane</keyword>
<evidence type="ECO:0000256" key="3">
    <source>
        <dbReference type="SAM" id="MobiDB-lite"/>
    </source>
</evidence>
<feature type="transmembrane region" description="Helical" evidence="4">
    <location>
        <begin position="297"/>
        <end position="319"/>
    </location>
</feature>
<dbReference type="Pfam" id="PF13490">
    <property type="entry name" value="zf-HC2"/>
    <property type="match status" value="1"/>
</dbReference>
<sequence length="342" mass="34219">MKREQVGPGGPAWHVDEAMSRRYADGSLPEPDAWSLEKHVEACGRCASAVSAAVRATGTAGPLLEDVRGALLRTVAEEAPGEGAGATERKRGAGARRSPLRPSAGRRGVAVRPASASLPGRLARTVWAAGPALRGAWGVALLVVCAGAVALAYGAGFLAARSVFFALAPVLPLAGVALSYGPYADPMYEISAAAPSGGLRLLLIRTTAVLGVSLPLLTAVGALLPAPPGVPGAAAWLLPGLALTVGTLALGSCTGCRTAGALVAAGWAFAVLLPAAAHAPNGAPTPAVLAEQLGRCVSGSAAQSGWAAAALCCAGLLALRRRAFDFAPDHGPGSYLNRLENS</sequence>
<feature type="transmembrane region" description="Helical" evidence="4">
    <location>
        <begin position="136"/>
        <end position="156"/>
    </location>
</feature>
<feature type="region of interest" description="Disordered" evidence="3">
    <location>
        <begin position="78"/>
        <end position="108"/>
    </location>
</feature>
<dbReference type="InterPro" id="IPR041916">
    <property type="entry name" value="Anti_sigma_zinc_sf"/>
</dbReference>
<keyword evidence="1" id="KW-0805">Transcription regulation</keyword>
<evidence type="ECO:0000313" key="7">
    <source>
        <dbReference type="Proteomes" id="UP000262477"/>
    </source>
</evidence>
<dbReference type="AlphaFoldDB" id="A0A371QAX0"/>
<dbReference type="EMBL" id="QUAC01000014">
    <property type="protein sequence ID" value="REK91846.1"/>
    <property type="molecule type" value="Genomic_DNA"/>
</dbReference>
<proteinExistence type="predicted"/>
<comment type="caution">
    <text evidence="6">The sequence shown here is derived from an EMBL/GenBank/DDBJ whole genome shotgun (WGS) entry which is preliminary data.</text>
</comment>
<evidence type="ECO:0000313" key="6">
    <source>
        <dbReference type="EMBL" id="REK91846.1"/>
    </source>
</evidence>
<feature type="transmembrane region" description="Helical" evidence="4">
    <location>
        <begin position="230"/>
        <end position="251"/>
    </location>
</feature>
<feature type="transmembrane region" description="Helical" evidence="4">
    <location>
        <begin position="258"/>
        <end position="277"/>
    </location>
</feature>
<feature type="transmembrane region" description="Helical" evidence="4">
    <location>
        <begin position="202"/>
        <end position="224"/>
    </location>
</feature>
<dbReference type="OrthoDB" id="4304897at2"/>
<keyword evidence="4" id="KW-0472">Membrane</keyword>
<accession>A0A371QAX0</accession>